<dbReference type="EMBL" id="AMQN01014055">
    <property type="status" value="NOT_ANNOTATED_CDS"/>
    <property type="molecule type" value="Genomic_DNA"/>
</dbReference>
<dbReference type="AlphaFoldDB" id="R7TBR8"/>
<dbReference type="SMART" id="SM00034">
    <property type="entry name" value="CLECT"/>
    <property type="match status" value="1"/>
</dbReference>
<feature type="domain" description="C-type lectin" evidence="1">
    <location>
        <begin position="25"/>
        <end position="156"/>
    </location>
</feature>
<dbReference type="InterPro" id="IPR016187">
    <property type="entry name" value="CTDL_fold"/>
</dbReference>
<name>R7TBR8_CAPTE</name>
<proteinExistence type="predicted"/>
<dbReference type="EMBL" id="KB310706">
    <property type="protein sequence ID" value="ELT90927.1"/>
    <property type="molecule type" value="Genomic_DNA"/>
</dbReference>
<dbReference type="InterPro" id="IPR050111">
    <property type="entry name" value="C-type_lectin/snaclec_domain"/>
</dbReference>
<dbReference type="HOGENOM" id="CLU_1284387_0_0_1"/>
<dbReference type="FunCoup" id="R7TBR8">
    <property type="interactions" value="11"/>
</dbReference>
<evidence type="ECO:0000313" key="4">
    <source>
        <dbReference type="Proteomes" id="UP000014760"/>
    </source>
</evidence>
<sequence>MARCLGVNLVPIRGEFSLHNVRLNFNRILRKWDEAKEECRKWGGDLVTMKTQPEMNFIKQTLMSDDGFWWIGINDFAAEGQYQYPDSSSVLITDWFPGFEMSSTKTSYNEQPQGGNDRNCVVLKNEFLNYRNNIVRLPYHQWADSSCTAKRYFICEQRDCNNDAKYDVVLGCPLRPMISTRSCMFQSMQLTLVPLLEIKTVRSLLECHITFQAKS</sequence>
<dbReference type="Pfam" id="PF00059">
    <property type="entry name" value="Lectin_C"/>
    <property type="match status" value="1"/>
</dbReference>
<dbReference type="PANTHER" id="PTHR22803">
    <property type="entry name" value="MANNOSE, PHOSPHOLIPASE, LECTIN RECEPTOR RELATED"/>
    <property type="match status" value="1"/>
</dbReference>
<dbReference type="SUPFAM" id="SSF56436">
    <property type="entry name" value="C-type lectin-like"/>
    <property type="match status" value="1"/>
</dbReference>
<dbReference type="PROSITE" id="PS50041">
    <property type="entry name" value="C_TYPE_LECTIN_2"/>
    <property type="match status" value="1"/>
</dbReference>
<dbReference type="InterPro" id="IPR001304">
    <property type="entry name" value="C-type_lectin-like"/>
</dbReference>
<evidence type="ECO:0000313" key="3">
    <source>
        <dbReference type="EnsemblMetazoa" id="CapteP190807"/>
    </source>
</evidence>
<dbReference type="OrthoDB" id="441660at2759"/>
<keyword evidence="4" id="KW-1185">Reference proteome</keyword>
<reference evidence="4" key="1">
    <citation type="submission" date="2012-12" db="EMBL/GenBank/DDBJ databases">
        <authorList>
            <person name="Hellsten U."/>
            <person name="Grimwood J."/>
            <person name="Chapman J.A."/>
            <person name="Shapiro H."/>
            <person name="Aerts A."/>
            <person name="Otillar R.P."/>
            <person name="Terry A.Y."/>
            <person name="Boore J.L."/>
            <person name="Simakov O."/>
            <person name="Marletaz F."/>
            <person name="Cho S.-J."/>
            <person name="Edsinger-Gonzales E."/>
            <person name="Havlak P."/>
            <person name="Kuo D.-H."/>
            <person name="Larsson T."/>
            <person name="Lv J."/>
            <person name="Arendt D."/>
            <person name="Savage R."/>
            <person name="Osoegawa K."/>
            <person name="de Jong P."/>
            <person name="Lindberg D.R."/>
            <person name="Seaver E.C."/>
            <person name="Weisblat D.A."/>
            <person name="Putnam N.H."/>
            <person name="Grigoriev I.V."/>
            <person name="Rokhsar D.S."/>
        </authorList>
    </citation>
    <scope>NUCLEOTIDE SEQUENCE</scope>
    <source>
        <strain evidence="4">I ESC-2004</strain>
    </source>
</reference>
<dbReference type="CDD" id="cd00037">
    <property type="entry name" value="CLECT"/>
    <property type="match status" value="1"/>
</dbReference>
<reference evidence="3" key="3">
    <citation type="submission" date="2015-06" db="UniProtKB">
        <authorList>
            <consortium name="EnsemblMetazoa"/>
        </authorList>
    </citation>
    <scope>IDENTIFICATION</scope>
</reference>
<evidence type="ECO:0000313" key="2">
    <source>
        <dbReference type="EMBL" id="ELT90927.1"/>
    </source>
</evidence>
<dbReference type="InterPro" id="IPR016186">
    <property type="entry name" value="C-type_lectin-like/link_sf"/>
</dbReference>
<protein>
    <recommendedName>
        <fullName evidence="1">C-type lectin domain-containing protein</fullName>
    </recommendedName>
</protein>
<dbReference type="Gene3D" id="3.10.100.10">
    <property type="entry name" value="Mannose-Binding Protein A, subunit A"/>
    <property type="match status" value="1"/>
</dbReference>
<dbReference type="STRING" id="283909.R7TBR8"/>
<accession>R7TBR8</accession>
<dbReference type="Proteomes" id="UP000014760">
    <property type="component" value="Unassembled WGS sequence"/>
</dbReference>
<reference evidence="2 4" key="2">
    <citation type="journal article" date="2013" name="Nature">
        <title>Insights into bilaterian evolution from three spiralian genomes.</title>
        <authorList>
            <person name="Simakov O."/>
            <person name="Marletaz F."/>
            <person name="Cho S.J."/>
            <person name="Edsinger-Gonzales E."/>
            <person name="Havlak P."/>
            <person name="Hellsten U."/>
            <person name="Kuo D.H."/>
            <person name="Larsson T."/>
            <person name="Lv J."/>
            <person name="Arendt D."/>
            <person name="Savage R."/>
            <person name="Osoegawa K."/>
            <person name="de Jong P."/>
            <person name="Grimwood J."/>
            <person name="Chapman J.A."/>
            <person name="Shapiro H."/>
            <person name="Aerts A."/>
            <person name="Otillar R.P."/>
            <person name="Terry A.Y."/>
            <person name="Boore J.L."/>
            <person name="Grigoriev I.V."/>
            <person name="Lindberg D.R."/>
            <person name="Seaver E.C."/>
            <person name="Weisblat D.A."/>
            <person name="Putnam N.H."/>
            <person name="Rokhsar D.S."/>
        </authorList>
    </citation>
    <scope>NUCLEOTIDE SEQUENCE</scope>
    <source>
        <strain evidence="2 4">I ESC-2004</strain>
    </source>
</reference>
<dbReference type="EMBL" id="AMQN01014054">
    <property type="status" value="NOT_ANNOTATED_CDS"/>
    <property type="molecule type" value="Genomic_DNA"/>
</dbReference>
<evidence type="ECO:0000259" key="1">
    <source>
        <dbReference type="PROSITE" id="PS50041"/>
    </source>
</evidence>
<gene>
    <name evidence="2" type="ORF">CAPTEDRAFT_190807</name>
</gene>
<organism evidence="2">
    <name type="scientific">Capitella teleta</name>
    <name type="common">Polychaete worm</name>
    <dbReference type="NCBI Taxonomy" id="283909"/>
    <lineage>
        <taxon>Eukaryota</taxon>
        <taxon>Metazoa</taxon>
        <taxon>Spiralia</taxon>
        <taxon>Lophotrochozoa</taxon>
        <taxon>Annelida</taxon>
        <taxon>Polychaeta</taxon>
        <taxon>Sedentaria</taxon>
        <taxon>Scolecida</taxon>
        <taxon>Capitellidae</taxon>
        <taxon>Capitella</taxon>
    </lineage>
</organism>
<dbReference type="EnsemblMetazoa" id="CapteT190807">
    <property type="protein sequence ID" value="CapteP190807"/>
    <property type="gene ID" value="CapteG190807"/>
</dbReference>